<dbReference type="OrthoDB" id="10264910at2759"/>
<dbReference type="AlphaFoldDB" id="A0A0Y9WU20"/>
<sequence length="619" mass="74379">MHIHKLKAKIKKKNQEKYLTKKKIQKKLFLNESEFRRLCIFKGIYPKDYKDIPLKLRNKFYKNKVYYTRNDYKKLSNEKIIQDFRKIKTSLKRYKKYKLALEDNERCKNIIKNFPKYKLDHIIKERFPILVYAVEQLNDALTAIIAYSFLPSNENIGIKNNLINQSIILRNQFHYYAYKTNKIKKGFISVKGYYLQAEILQKKITWLIPHIFTPYFDKSIDFKIITNFIEYYVTLLRFILYKLYRLDGLDFPPKEYIDLKNEKLNHLSYDKNFITKEISNELETKEFTENNIIEQNTIEENEIKTKKNETENFEQNNQENEIDKPSISSEKEKKNTIEMKQIEHDIINNDNTKSVKNLFKNHIFYIHSNMPFDVLSIIILSCGGTICWNSLYSPYKYEDKSITHEILEVSEENKNMDIQHSNKINNINEYTYKRSFIQPQYIFDCLNSNMILSCEDYNINKTLPVHLSPFIDDDNYKDLVKKDEYTINKMLSEDPQYNKNIQKNKISSENKYNSYNDNENDMSEDEYNNAIRQKLRNDALNNQMEVENENNYNPQNSIKQENDLLNVKKINNQENIKRNKLALSKKKRKLYNKIEQAENRQKLTIEKFIKKSKNKKSSK</sequence>
<evidence type="ECO:0000256" key="4">
    <source>
        <dbReference type="HAMAP-Rule" id="MF_03028"/>
    </source>
</evidence>
<name>A0A0Y9WU20_PLABE</name>
<evidence type="ECO:0000313" key="7">
    <source>
        <dbReference type="EMBL" id="CXI46120.1"/>
    </source>
</evidence>
<keyword evidence="2 4" id="KW-0698">rRNA processing</keyword>
<evidence type="ECO:0000313" key="8">
    <source>
        <dbReference type="EMBL" id="SCM22751.1"/>
    </source>
</evidence>
<dbReference type="Pfam" id="PF06732">
    <property type="entry name" value="Pescadillo_N"/>
    <property type="match status" value="1"/>
</dbReference>
<evidence type="ECO:0000256" key="1">
    <source>
        <dbReference type="ARBA" id="ARBA00022517"/>
    </source>
</evidence>
<dbReference type="InterPro" id="IPR036420">
    <property type="entry name" value="BRCT_dom_sf"/>
</dbReference>
<evidence type="ECO:0000256" key="5">
    <source>
        <dbReference type="SAM" id="MobiDB-lite"/>
    </source>
</evidence>
<feature type="domain" description="BRCT" evidence="6">
    <location>
        <begin position="354"/>
        <end position="459"/>
    </location>
</feature>
<proteinExistence type="inferred from homology"/>
<dbReference type="CDD" id="cd17709">
    <property type="entry name" value="BRCT_pescadillo_like"/>
    <property type="match status" value="1"/>
</dbReference>
<feature type="compositionally biased region" description="Basic and acidic residues" evidence="5">
    <location>
        <begin position="321"/>
        <end position="333"/>
    </location>
</feature>
<comment type="similarity">
    <text evidence="4">Belongs to the pescadillo family.</text>
</comment>
<protein>
    <recommendedName>
        <fullName evidence="4">Pescadillo homolog</fullName>
    </recommendedName>
</protein>
<organism evidence="7 12">
    <name type="scientific">Plasmodium berghei</name>
    <dbReference type="NCBI Taxonomy" id="5821"/>
    <lineage>
        <taxon>Eukaryota</taxon>
        <taxon>Sar</taxon>
        <taxon>Alveolata</taxon>
        <taxon>Apicomplexa</taxon>
        <taxon>Aconoidasida</taxon>
        <taxon>Haemosporida</taxon>
        <taxon>Plasmodiidae</taxon>
        <taxon>Plasmodium</taxon>
        <taxon>Plasmodium (Vinckeia)</taxon>
    </lineage>
</organism>
<comment type="function">
    <text evidence="4">Required for maturation of ribosomal RNAs and formation of the large ribosomal subunit.</text>
</comment>
<keyword evidence="3 4" id="KW-0539">Nucleus</keyword>
<evidence type="ECO:0000313" key="14">
    <source>
        <dbReference type="Proteomes" id="UP000219974"/>
    </source>
</evidence>
<dbReference type="SUPFAM" id="SSF52113">
    <property type="entry name" value="BRCT domain"/>
    <property type="match status" value="1"/>
</dbReference>
<dbReference type="EMBL" id="LT608273">
    <property type="protein sequence ID" value="SCO60587.1"/>
    <property type="molecule type" value="Genomic_DNA"/>
</dbReference>
<feature type="coiled-coil region" evidence="4">
    <location>
        <begin position="580"/>
        <end position="607"/>
    </location>
</feature>
<dbReference type="GO" id="GO:0003723">
    <property type="term" value="F:RNA binding"/>
    <property type="evidence" value="ECO:0007669"/>
    <property type="project" value="TreeGrafter"/>
</dbReference>
<evidence type="ECO:0000313" key="10">
    <source>
        <dbReference type="EMBL" id="SCO60587.1"/>
    </source>
</evidence>
<dbReference type="GO" id="GO:0070545">
    <property type="term" value="C:PeBoW complex"/>
    <property type="evidence" value="ECO:0007669"/>
    <property type="project" value="TreeGrafter"/>
</dbReference>
<dbReference type="EMBL" id="LT608257">
    <property type="protein sequence ID" value="SCO62327.1"/>
    <property type="molecule type" value="Genomic_DNA"/>
</dbReference>
<evidence type="ECO:0000256" key="3">
    <source>
        <dbReference type="ARBA" id="ARBA00023242"/>
    </source>
</evidence>
<reference evidence="7 12" key="1">
    <citation type="submission" date="2016-02" db="EMBL/GenBank/DDBJ databases">
        <authorList>
            <consortium name="Pathogen Informatics"/>
        </authorList>
    </citation>
    <scope>NUCLEOTIDE SEQUENCE [LARGE SCALE GENOMIC DNA]</scope>
    <source>
        <strain evidence="7 12">K173</strain>
        <strain evidence="8 16">NK65 ny</strain>
        <strain evidence="9 15">NK65e</strain>
        <strain evidence="11 13">SP11 Antwerpcl1</strain>
        <strain evidence="10 14">SP11 RLL</strain>
    </source>
</reference>
<dbReference type="Proteomes" id="UP000516480">
    <property type="component" value="Chromosome 9"/>
</dbReference>
<evidence type="ECO:0000313" key="11">
    <source>
        <dbReference type="EMBL" id="SCO62327.1"/>
    </source>
</evidence>
<comment type="subcellular location">
    <subcellularLocation>
        <location evidence="4">Nucleus</location>
        <location evidence="4">Nucleolus</location>
    </subcellularLocation>
    <subcellularLocation>
        <location evidence="4">Nucleus</location>
        <location evidence="4">Nucleoplasm</location>
    </subcellularLocation>
</comment>
<dbReference type="HAMAP" id="MF_03028">
    <property type="entry name" value="Pescadillo"/>
    <property type="match status" value="1"/>
</dbReference>
<dbReference type="GO" id="GO:0043021">
    <property type="term" value="F:ribonucleoprotein complex binding"/>
    <property type="evidence" value="ECO:0007669"/>
    <property type="project" value="UniProtKB-UniRule"/>
</dbReference>
<evidence type="ECO:0000313" key="12">
    <source>
        <dbReference type="Proteomes" id="UP000069549"/>
    </source>
</evidence>
<dbReference type="EMBL" id="LT608145">
    <property type="protein sequence ID" value="SCM22751.1"/>
    <property type="molecule type" value="Genomic_DNA"/>
</dbReference>
<evidence type="ECO:0000313" key="9">
    <source>
        <dbReference type="EMBL" id="SCN25653.1"/>
    </source>
</evidence>
<dbReference type="Pfam" id="PF16589">
    <property type="entry name" value="BRCT_2"/>
    <property type="match status" value="1"/>
</dbReference>
<dbReference type="EMBL" id="LT614635">
    <property type="protein sequence ID" value="SCN25653.1"/>
    <property type="molecule type" value="Genomic_DNA"/>
</dbReference>
<dbReference type="Proteomes" id="UP000219974">
    <property type="component" value="Chromosome 9"/>
</dbReference>
<dbReference type="GO" id="GO:0005654">
    <property type="term" value="C:nucleoplasm"/>
    <property type="evidence" value="ECO:0007669"/>
    <property type="project" value="UniProtKB-SubCell"/>
</dbReference>
<dbReference type="Proteomes" id="UP000219860">
    <property type="component" value="Chromosome 9"/>
</dbReference>
<evidence type="ECO:0000313" key="15">
    <source>
        <dbReference type="Proteomes" id="UP000220214"/>
    </source>
</evidence>
<dbReference type="Proteomes" id="UP000069549">
    <property type="component" value="Chromosome 9"/>
</dbReference>
<accession>A0A0Y9WU20</accession>
<dbReference type="VEuPathDB" id="PlasmoDB:PBANKA_0939200"/>
<dbReference type="InterPro" id="IPR001357">
    <property type="entry name" value="BRCT_dom"/>
</dbReference>
<dbReference type="GO" id="GO:0000463">
    <property type="term" value="P:maturation of LSU-rRNA from tricistronic rRNA transcript (SSU-rRNA, 5.8S rRNA, LSU-rRNA)"/>
    <property type="evidence" value="ECO:0007669"/>
    <property type="project" value="UniProtKB-UniRule"/>
</dbReference>
<dbReference type="Proteomes" id="UP000220214">
    <property type="component" value="Chromosome 9"/>
</dbReference>
<gene>
    <name evidence="7" type="primary">PES</name>
    <name evidence="7" type="ORF">PBK173_000219400</name>
    <name evidence="9" type="ORF">PBNK65E_000212100</name>
    <name evidence="8" type="ORF">PBNK65NY_000211000</name>
    <name evidence="11" type="ORF">PBSP11A_000210900</name>
    <name evidence="10" type="ORF">PBSP11RLL_000210800</name>
</gene>
<dbReference type="InterPro" id="IPR010613">
    <property type="entry name" value="PES"/>
</dbReference>
<dbReference type="PANTHER" id="PTHR12221:SF6">
    <property type="entry name" value="PESCADILLO HOMOLOG"/>
    <property type="match status" value="1"/>
</dbReference>
<keyword evidence="4" id="KW-0175">Coiled coil</keyword>
<evidence type="ECO:0000313" key="16">
    <source>
        <dbReference type="Proteomes" id="UP000516480"/>
    </source>
</evidence>
<dbReference type="Gene3D" id="3.40.50.10190">
    <property type="entry name" value="BRCT domain"/>
    <property type="match status" value="1"/>
</dbReference>
<feature type="region of interest" description="Disordered" evidence="5">
    <location>
        <begin position="309"/>
        <end position="333"/>
    </location>
</feature>
<dbReference type="EMBL" id="LT160029">
    <property type="protein sequence ID" value="CXI46120.1"/>
    <property type="molecule type" value="Genomic_DNA"/>
</dbReference>
<dbReference type="PROSITE" id="PS50172">
    <property type="entry name" value="BRCT"/>
    <property type="match status" value="1"/>
</dbReference>
<dbReference type="GO" id="GO:0000466">
    <property type="term" value="P:maturation of 5.8S rRNA from tricistronic rRNA transcript (SSU-rRNA, 5.8S rRNA, LSU-rRNA)"/>
    <property type="evidence" value="ECO:0007669"/>
    <property type="project" value="UniProtKB-UniRule"/>
</dbReference>
<evidence type="ECO:0000313" key="13">
    <source>
        <dbReference type="Proteomes" id="UP000219860"/>
    </source>
</evidence>
<evidence type="ECO:0000256" key="2">
    <source>
        <dbReference type="ARBA" id="ARBA00022552"/>
    </source>
</evidence>
<dbReference type="OMA" id="QKVTWIV"/>
<dbReference type="PANTHER" id="PTHR12221">
    <property type="entry name" value="PESCADILLO - RELATED"/>
    <property type="match status" value="1"/>
</dbReference>
<keyword evidence="1 4" id="KW-0690">Ribosome biogenesis</keyword>
<dbReference type="GO" id="GO:0030687">
    <property type="term" value="C:preribosome, large subunit precursor"/>
    <property type="evidence" value="ECO:0007669"/>
    <property type="project" value="UniProtKB-UniRule"/>
</dbReference>
<evidence type="ECO:0000259" key="6">
    <source>
        <dbReference type="PROSITE" id="PS50172"/>
    </source>
</evidence>